<dbReference type="EMBL" id="JBEOME010000023">
    <property type="protein sequence ID" value="MER3123652.1"/>
    <property type="molecule type" value="Genomic_DNA"/>
</dbReference>
<evidence type="ECO:0000256" key="1">
    <source>
        <dbReference type="SAM" id="MobiDB-lite"/>
    </source>
</evidence>
<organism evidence="2 3">
    <name type="scientific">Bacillus altitudinis</name>
    <dbReference type="NCBI Taxonomy" id="293387"/>
    <lineage>
        <taxon>Bacteria</taxon>
        <taxon>Bacillati</taxon>
        <taxon>Bacillota</taxon>
        <taxon>Bacilli</taxon>
        <taxon>Bacillales</taxon>
        <taxon>Bacillaceae</taxon>
        <taxon>Bacillus</taxon>
    </lineage>
</organism>
<feature type="compositionally biased region" description="Polar residues" evidence="1">
    <location>
        <begin position="181"/>
        <end position="201"/>
    </location>
</feature>
<feature type="region of interest" description="Disordered" evidence="1">
    <location>
        <begin position="177"/>
        <end position="201"/>
    </location>
</feature>
<evidence type="ECO:0000313" key="3">
    <source>
        <dbReference type="Proteomes" id="UP001467674"/>
    </source>
</evidence>
<name>A0ABV1SAT2_BACAB</name>
<gene>
    <name evidence="2" type="ORF">ABQG71_21075</name>
</gene>
<accession>A0ABV1SAT2</accession>
<sequence>MKKIISLLVISIIFLTGFNSVSLAQSSETKSVFNREKSIEESYEDAINGISDLQENSIGLSAVNINSKTNDTSSSVKQYSTTQILSETVKEDSVEQKIAVTVFNNVALKQQSNDNIRTMDDKGRSEWDSSLGVRAHSRIYYTISKKDNVRYAKLNKITGGWKIDDSSIKLSKRTVRYGSSGWPSGTQKATKNPSGNSYSYNAPSSWKKTAIEGGRAVGSTSVVTLKRGGSTWTLTLVNNL</sequence>
<proteinExistence type="predicted"/>
<keyword evidence="3" id="KW-1185">Reference proteome</keyword>
<protein>
    <submittedName>
        <fullName evidence="2">Uncharacterized protein</fullName>
    </submittedName>
</protein>
<reference evidence="2 3" key="1">
    <citation type="submission" date="2024-06" db="EMBL/GenBank/DDBJ databases">
        <title>Construction of an artificial bacterial consortium using nitrogen cycle bacteria from Cuatro Cienegas Basin and a mangrove forest.</title>
        <authorList>
            <person name="Aguilera-Najera D."/>
            <person name="Marquez-Cianci L."/>
            <person name="Martinez-Perez E."/>
            <person name="Rosas-Barrera M."/>
            <person name="Rodriguez-Cruz U.E."/>
            <person name="Tapia-Lopez R."/>
            <person name="Eguiarte L.E."/>
            <person name="Souza-Saldivar V."/>
        </authorList>
    </citation>
    <scope>NUCLEOTIDE SEQUENCE [LARGE SCALE GENOMIC DNA]</scope>
    <source>
        <strain evidence="2 3">S14-15</strain>
    </source>
</reference>
<dbReference type="RefSeq" id="WP_350386996.1">
    <property type="nucleotide sequence ID" value="NZ_JBEOME010000023.1"/>
</dbReference>
<comment type="caution">
    <text evidence="2">The sequence shown here is derived from an EMBL/GenBank/DDBJ whole genome shotgun (WGS) entry which is preliminary data.</text>
</comment>
<evidence type="ECO:0000313" key="2">
    <source>
        <dbReference type="EMBL" id="MER3123652.1"/>
    </source>
</evidence>
<dbReference type="Proteomes" id="UP001467674">
    <property type="component" value="Unassembled WGS sequence"/>
</dbReference>